<dbReference type="PANTHER" id="PTHR37844">
    <property type="entry name" value="SER/THR PROTEIN PHOSPHATASE SUPERFAMILY (AFU_ORTHOLOGUE AFUA_1G14840)"/>
    <property type="match status" value="1"/>
</dbReference>
<dbReference type="PANTHER" id="PTHR37844:SF2">
    <property type="entry name" value="SER_THR PROTEIN PHOSPHATASE SUPERFAMILY (AFU_ORTHOLOGUE AFUA_1G14840)"/>
    <property type="match status" value="1"/>
</dbReference>
<evidence type="ECO:0000313" key="3">
    <source>
        <dbReference type="Proteomes" id="UP000468531"/>
    </source>
</evidence>
<proteinExistence type="predicted"/>
<reference evidence="2 3" key="1">
    <citation type="journal article" date="2020" name="Arch. Microbiol.">
        <title>Bradyrhizobium uaiense sp. nov., a new highly efficient cowpea symbiont.</title>
        <authorList>
            <person name="Cabral Michel D."/>
            <person name="Azarias Guimaraes A."/>
            <person name="Martins da Costa E."/>
            <person name="Soares de Carvalho T."/>
            <person name="Balsanelli E."/>
            <person name="Willems A."/>
            <person name="Maltempi de Souza E."/>
            <person name="de Souza Moreira F.M."/>
        </authorList>
    </citation>
    <scope>NUCLEOTIDE SEQUENCE [LARGE SCALE GENOMIC DNA]</scope>
    <source>
        <strain evidence="2 3">UFLA 03-164</strain>
    </source>
</reference>
<dbReference type="Proteomes" id="UP000468531">
    <property type="component" value="Unassembled WGS sequence"/>
</dbReference>
<dbReference type="Gene3D" id="3.60.21.10">
    <property type="match status" value="1"/>
</dbReference>
<dbReference type="Pfam" id="PF00149">
    <property type="entry name" value="Metallophos"/>
    <property type="match status" value="1"/>
</dbReference>
<dbReference type="InterPro" id="IPR029052">
    <property type="entry name" value="Metallo-depent_PP-like"/>
</dbReference>
<feature type="domain" description="Calcineurin-like phosphoesterase" evidence="1">
    <location>
        <begin position="1"/>
        <end position="241"/>
    </location>
</feature>
<organism evidence="2 3">
    <name type="scientific">Bradyrhizobium uaiense</name>
    <dbReference type="NCBI Taxonomy" id="2594946"/>
    <lineage>
        <taxon>Bacteria</taxon>
        <taxon>Pseudomonadati</taxon>
        <taxon>Pseudomonadota</taxon>
        <taxon>Alphaproteobacteria</taxon>
        <taxon>Hyphomicrobiales</taxon>
        <taxon>Nitrobacteraceae</taxon>
        <taxon>Bradyrhizobium</taxon>
    </lineage>
</organism>
<dbReference type="GO" id="GO:0016787">
    <property type="term" value="F:hydrolase activity"/>
    <property type="evidence" value="ECO:0007669"/>
    <property type="project" value="InterPro"/>
</dbReference>
<name>A0A6P1BHH5_9BRAD</name>
<evidence type="ECO:0000313" key="2">
    <source>
        <dbReference type="EMBL" id="NEU97986.1"/>
    </source>
</evidence>
<sequence length="282" mass="32320">MRLWILSDLHVELTRGWDLPSGDARPNFDVLVVAGDLVPRMERGVRWLLERVPDKPVVYVPGNHEFYGTDIDRTVEKAMEAAEGTKVFVLQDRWIKLGGVIFAGATLWTDFALFGDEHRAMTVAADQMNDYRKIRVGRYVERFRPPHALLRHRKSRTFLEGELRKPRGTGRLVVITHHAPMPSWGNLVAPPYTGAELTDDDVLAAAYRSDLTSLMWPALIMDGQSYRRRPADLWIYGHTHETEDLTIGHTRIVSNAKGYGPWLPKYHAWDNQRFDPNLIVEV</sequence>
<dbReference type="EMBL" id="VKHP01000076">
    <property type="protein sequence ID" value="NEU97986.1"/>
    <property type="molecule type" value="Genomic_DNA"/>
</dbReference>
<comment type="caution">
    <text evidence="2">The sequence shown here is derived from an EMBL/GenBank/DDBJ whole genome shotgun (WGS) entry which is preliminary data.</text>
</comment>
<keyword evidence="3" id="KW-1185">Reference proteome</keyword>
<dbReference type="SUPFAM" id="SSF56300">
    <property type="entry name" value="Metallo-dependent phosphatases"/>
    <property type="match status" value="1"/>
</dbReference>
<dbReference type="AlphaFoldDB" id="A0A6P1BHH5"/>
<accession>A0A6P1BHH5</accession>
<protein>
    <submittedName>
        <fullName evidence="2">Metallophosphoesterase</fullName>
    </submittedName>
</protein>
<evidence type="ECO:0000259" key="1">
    <source>
        <dbReference type="Pfam" id="PF00149"/>
    </source>
</evidence>
<gene>
    <name evidence="2" type="ORF">FNJ47_19675</name>
</gene>
<dbReference type="InterPro" id="IPR004843">
    <property type="entry name" value="Calcineurin-like_PHP"/>
</dbReference>